<accession>A0ABY4TQF9</accession>
<reference evidence="2" key="1">
    <citation type="submission" date="2022-05" db="EMBL/GenBank/DDBJ databases">
        <title>Sphingomonas sp. strain RMG20 Genome sequencing and assembly.</title>
        <authorList>
            <person name="Kim I."/>
        </authorList>
    </citation>
    <scope>NUCLEOTIDE SEQUENCE</scope>
    <source>
        <strain evidence="2">RMG20</strain>
    </source>
</reference>
<protein>
    <recommendedName>
        <fullName evidence="4">DNA binding HTH domain-containing protein</fullName>
    </recommendedName>
</protein>
<sequence length="298" mass="31997">MSRSFTRAQALQNAAFLRALRQTGNVHEAARSLGVHRSTYTKRRARDPGFAAKWDAALAVAHAALHDAGCPTAAEPRVVRTTAGRRQLRPAQPGRLTRAAEQAFLAALSATANIRLSAAAAGFSHAAFYHRRKTSLAFAREMRLALAAGYEQVEMALLAAGLPDAHADDAWRHNAPPPIPPMTANQALQLLYLQQKEARLGGAPEPLRRQRGESAAARDERLTLMAEHRRTRDREAFLVAEAQRKAKGGAAAGGDRPILPDLAQVTGGSKAQRSSADIATAPEPNHARFGGRRLGDGN</sequence>
<feature type="region of interest" description="Disordered" evidence="1">
    <location>
        <begin position="201"/>
        <end position="220"/>
    </location>
</feature>
<keyword evidence="3" id="KW-1185">Reference proteome</keyword>
<feature type="compositionally biased region" description="Basic and acidic residues" evidence="1">
    <location>
        <begin position="206"/>
        <end position="220"/>
    </location>
</feature>
<dbReference type="Proteomes" id="UP001055580">
    <property type="component" value="Chromosome"/>
</dbReference>
<dbReference type="EMBL" id="CP098401">
    <property type="protein sequence ID" value="URW74538.1"/>
    <property type="molecule type" value="Genomic_DNA"/>
</dbReference>
<dbReference type="RefSeq" id="WP_250748935.1">
    <property type="nucleotide sequence ID" value="NZ_CP098401.1"/>
</dbReference>
<feature type="region of interest" description="Disordered" evidence="1">
    <location>
        <begin position="247"/>
        <end position="298"/>
    </location>
</feature>
<evidence type="ECO:0000313" key="3">
    <source>
        <dbReference type="Proteomes" id="UP001055580"/>
    </source>
</evidence>
<proteinExistence type="predicted"/>
<feature type="compositionally biased region" description="Polar residues" evidence="1">
    <location>
        <begin position="266"/>
        <end position="277"/>
    </location>
</feature>
<evidence type="ECO:0000256" key="1">
    <source>
        <dbReference type="SAM" id="MobiDB-lite"/>
    </source>
</evidence>
<organism evidence="2 3">
    <name type="scientific">Sphingomonas donggukensis</name>
    <dbReference type="NCBI Taxonomy" id="2949093"/>
    <lineage>
        <taxon>Bacteria</taxon>
        <taxon>Pseudomonadati</taxon>
        <taxon>Pseudomonadota</taxon>
        <taxon>Alphaproteobacteria</taxon>
        <taxon>Sphingomonadales</taxon>
        <taxon>Sphingomonadaceae</taxon>
        <taxon>Sphingomonas</taxon>
    </lineage>
</organism>
<name>A0ABY4TQF9_9SPHN</name>
<evidence type="ECO:0000313" key="2">
    <source>
        <dbReference type="EMBL" id="URW74538.1"/>
    </source>
</evidence>
<evidence type="ECO:0008006" key="4">
    <source>
        <dbReference type="Google" id="ProtNLM"/>
    </source>
</evidence>
<gene>
    <name evidence="2" type="ORF">M9980_08080</name>
</gene>